<dbReference type="AlphaFoldDB" id="A0A0F9PGG4"/>
<sequence>MKIKCTKIPNSSFLIAVNWIVNCSDVKFAEYMVEIALVMDLVFKVVIMKR</sequence>
<organism evidence="1">
    <name type="scientific">marine sediment metagenome</name>
    <dbReference type="NCBI Taxonomy" id="412755"/>
    <lineage>
        <taxon>unclassified sequences</taxon>
        <taxon>metagenomes</taxon>
        <taxon>ecological metagenomes</taxon>
    </lineage>
</organism>
<protein>
    <submittedName>
        <fullName evidence="1">Uncharacterized protein</fullName>
    </submittedName>
</protein>
<accession>A0A0F9PGG4</accession>
<proteinExistence type="predicted"/>
<comment type="caution">
    <text evidence="1">The sequence shown here is derived from an EMBL/GenBank/DDBJ whole genome shotgun (WGS) entry which is preliminary data.</text>
</comment>
<evidence type="ECO:0000313" key="1">
    <source>
        <dbReference type="EMBL" id="KKN29244.1"/>
    </source>
</evidence>
<name>A0A0F9PGG4_9ZZZZ</name>
<reference evidence="1" key="1">
    <citation type="journal article" date="2015" name="Nature">
        <title>Complex archaea that bridge the gap between prokaryotes and eukaryotes.</title>
        <authorList>
            <person name="Spang A."/>
            <person name="Saw J.H."/>
            <person name="Jorgensen S.L."/>
            <person name="Zaremba-Niedzwiedzka K."/>
            <person name="Martijn J."/>
            <person name="Lind A.E."/>
            <person name="van Eijk R."/>
            <person name="Schleper C."/>
            <person name="Guy L."/>
            <person name="Ettema T.J."/>
        </authorList>
    </citation>
    <scope>NUCLEOTIDE SEQUENCE</scope>
</reference>
<gene>
    <name evidence="1" type="ORF">LCGC14_0846090</name>
</gene>
<dbReference type="EMBL" id="LAZR01002500">
    <property type="protein sequence ID" value="KKN29244.1"/>
    <property type="molecule type" value="Genomic_DNA"/>
</dbReference>